<proteinExistence type="predicted"/>
<evidence type="ECO:0000313" key="2">
    <source>
        <dbReference type="EMBL" id="JAH60264.1"/>
    </source>
</evidence>
<reference evidence="2" key="2">
    <citation type="journal article" date="2015" name="Fish Shellfish Immunol.">
        <title>Early steps in the European eel (Anguilla anguilla)-Vibrio vulnificus interaction in the gills: Role of the RtxA13 toxin.</title>
        <authorList>
            <person name="Callol A."/>
            <person name="Pajuelo D."/>
            <person name="Ebbesson L."/>
            <person name="Teles M."/>
            <person name="MacKenzie S."/>
            <person name="Amaro C."/>
        </authorList>
    </citation>
    <scope>NUCLEOTIDE SEQUENCE</scope>
</reference>
<sequence length="26" mass="2796">MMIAQWGLPCQLRSPPPPSARTSSLA</sequence>
<organism evidence="2">
    <name type="scientific">Anguilla anguilla</name>
    <name type="common">European freshwater eel</name>
    <name type="synonym">Muraena anguilla</name>
    <dbReference type="NCBI Taxonomy" id="7936"/>
    <lineage>
        <taxon>Eukaryota</taxon>
        <taxon>Metazoa</taxon>
        <taxon>Chordata</taxon>
        <taxon>Craniata</taxon>
        <taxon>Vertebrata</taxon>
        <taxon>Euteleostomi</taxon>
        <taxon>Actinopterygii</taxon>
        <taxon>Neopterygii</taxon>
        <taxon>Teleostei</taxon>
        <taxon>Anguilliformes</taxon>
        <taxon>Anguillidae</taxon>
        <taxon>Anguilla</taxon>
    </lineage>
</organism>
<dbReference type="EMBL" id="GBXM01048313">
    <property type="protein sequence ID" value="JAH60264.1"/>
    <property type="molecule type" value="Transcribed_RNA"/>
</dbReference>
<evidence type="ECO:0000256" key="1">
    <source>
        <dbReference type="SAM" id="MobiDB-lite"/>
    </source>
</evidence>
<accession>A0A0E9U301</accession>
<dbReference type="AlphaFoldDB" id="A0A0E9U301"/>
<reference evidence="2" key="1">
    <citation type="submission" date="2014-11" db="EMBL/GenBank/DDBJ databases">
        <authorList>
            <person name="Amaro Gonzalez C."/>
        </authorList>
    </citation>
    <scope>NUCLEOTIDE SEQUENCE</scope>
</reference>
<feature type="region of interest" description="Disordered" evidence="1">
    <location>
        <begin position="1"/>
        <end position="26"/>
    </location>
</feature>
<protein>
    <submittedName>
        <fullName evidence="2">Uncharacterized protein</fullName>
    </submittedName>
</protein>
<name>A0A0E9U301_ANGAN</name>